<feature type="signal peptide" evidence="3">
    <location>
        <begin position="1"/>
        <end position="23"/>
    </location>
</feature>
<protein>
    <submittedName>
        <fullName evidence="4">Uncharacterized protein</fullName>
    </submittedName>
</protein>
<reference evidence="4" key="1">
    <citation type="submission" date="2021-01" db="EMBL/GenBank/DDBJ databases">
        <authorList>
            <person name="Corre E."/>
            <person name="Pelletier E."/>
            <person name="Niang G."/>
            <person name="Scheremetjew M."/>
            <person name="Finn R."/>
            <person name="Kale V."/>
            <person name="Holt S."/>
            <person name="Cochrane G."/>
            <person name="Meng A."/>
            <person name="Brown T."/>
            <person name="Cohen L."/>
        </authorList>
    </citation>
    <scope>NUCLEOTIDE SEQUENCE</scope>
    <source>
        <strain evidence="4">CCMP3105</strain>
    </source>
</reference>
<keyword evidence="3" id="KW-0732">Signal</keyword>
<evidence type="ECO:0000313" key="4">
    <source>
        <dbReference type="EMBL" id="CAE4631566.1"/>
    </source>
</evidence>
<accession>A0A7S4S1C9</accession>
<name>A0A7S4S1C9_9DINO</name>
<feature type="coiled-coil region" evidence="1">
    <location>
        <begin position="225"/>
        <end position="252"/>
    </location>
</feature>
<gene>
    <name evidence="4" type="ORF">AMON00008_LOCUS43621</name>
</gene>
<evidence type="ECO:0000256" key="2">
    <source>
        <dbReference type="SAM" id="MobiDB-lite"/>
    </source>
</evidence>
<organism evidence="4">
    <name type="scientific">Alexandrium monilatum</name>
    <dbReference type="NCBI Taxonomy" id="311494"/>
    <lineage>
        <taxon>Eukaryota</taxon>
        <taxon>Sar</taxon>
        <taxon>Alveolata</taxon>
        <taxon>Dinophyceae</taxon>
        <taxon>Gonyaulacales</taxon>
        <taxon>Pyrocystaceae</taxon>
        <taxon>Alexandrium</taxon>
    </lineage>
</organism>
<keyword evidence="1" id="KW-0175">Coiled coil</keyword>
<evidence type="ECO:0000256" key="3">
    <source>
        <dbReference type="SAM" id="SignalP"/>
    </source>
</evidence>
<feature type="coiled-coil region" evidence="1">
    <location>
        <begin position="65"/>
        <end position="92"/>
    </location>
</feature>
<feature type="region of interest" description="Disordered" evidence="2">
    <location>
        <begin position="264"/>
        <end position="288"/>
    </location>
</feature>
<proteinExistence type="predicted"/>
<feature type="coiled-coil region" evidence="1">
    <location>
        <begin position="461"/>
        <end position="505"/>
    </location>
</feature>
<sequence>MQALRTLPLFLVAVSQPATQAAAAQADPLGKVVELMDTLAAKIKKEGEAEEKAYADFVEWCDDASRNRQNEIKTATAKKAQLEAAISKASSDAAAASSKIEDLAGSIASGESDLKGATAVREKEAADFAGNEAELIDVIDTLGRAITALDREMAKNPAAFTQVSSTNIQGLVSSLEAVVDAAAFTSADRKKLLALVQQRQGAEAGDEDLGAPAAAAYKTHSTSILEVLEDIKEKAEEQLSDLRKAESNSKHNYAMLKQSLEDQGAADAKDLQEQRAAKASSEEAKAVAGGDLDETVKALADAKSTLETANTNCMQTAADHEATVKARAEELKVIAEARKILADTTSGAVDQTYSMLQTAAHAVSRLRTHADLANAEVINLVKKLAREQHSAALAQLASRISAVLRFGAGAGEDPFAKVKGLIQELIEKLEAEAGSEATEKAYCDEQIAKTEEKKSELGYDISKLTAKIDQASAKSAALKGEVKDVQEELAILAKTQAEMDTARREGHASFVQAQADLQEGLAGVRKALGVLREYYGGASAAFVQGGNLRATMRQPATPELHSKAAGAGGSIIGILEVVESDFAKNLAAEETEEDSAQVDYVKMTQQNKVTQTLKNQDVAYKTKEFTSLDKNVADLTGDRETTDAERSAVLEYYAKIKERCIAKPETYEARKERREAEIKGLKEALTILEDEAALVQRGKRGLRHRFIGVPGQ</sequence>
<feature type="chain" id="PRO_5031505100" evidence="3">
    <location>
        <begin position="24"/>
        <end position="712"/>
    </location>
</feature>
<dbReference type="AlphaFoldDB" id="A0A7S4S1C9"/>
<dbReference type="EMBL" id="HBNR01061903">
    <property type="protein sequence ID" value="CAE4631566.1"/>
    <property type="molecule type" value="Transcribed_RNA"/>
</dbReference>
<feature type="compositionally biased region" description="Basic and acidic residues" evidence="2">
    <location>
        <begin position="267"/>
        <end position="285"/>
    </location>
</feature>
<evidence type="ECO:0000256" key="1">
    <source>
        <dbReference type="SAM" id="Coils"/>
    </source>
</evidence>